<dbReference type="EMBL" id="JACIDJ010000009">
    <property type="protein sequence ID" value="MBB3900320.1"/>
    <property type="molecule type" value="Genomic_DNA"/>
</dbReference>
<dbReference type="InterPro" id="IPR025951">
    <property type="entry name" value="GXWXG_dom"/>
</dbReference>
<evidence type="ECO:0000313" key="3">
    <source>
        <dbReference type="EMBL" id="MBB3900320.1"/>
    </source>
</evidence>
<feature type="domain" description="GXWXG" evidence="1">
    <location>
        <begin position="20"/>
        <end position="77"/>
    </location>
</feature>
<comment type="caution">
    <text evidence="3">The sequence shown here is derived from an EMBL/GenBank/DDBJ whole genome shotgun (WGS) entry which is preliminary data.</text>
</comment>
<dbReference type="InterPro" id="IPR025568">
    <property type="entry name" value="DUF4334"/>
</dbReference>
<dbReference type="AlphaFoldDB" id="A0A840AIN5"/>
<evidence type="ECO:0000313" key="4">
    <source>
        <dbReference type="Proteomes" id="UP000553193"/>
    </source>
</evidence>
<evidence type="ECO:0000259" key="1">
    <source>
        <dbReference type="Pfam" id="PF14231"/>
    </source>
</evidence>
<gene>
    <name evidence="3" type="ORF">GGQ83_003796</name>
</gene>
<feature type="domain" description="DUF4334" evidence="2">
    <location>
        <begin position="119"/>
        <end position="174"/>
    </location>
</feature>
<sequence length="183" mass="20588">MPDIAEILRERRATPAALPALFDALAPVAAEDMLGRWKGFEITTGHPMDGLLEASGWYGKLFTSAEEVHPLLMHNQDRTEVFAMDPGRLPLSLAGWVPRAARLARVVAASRLLLRTREPRARLRMVEYRGRPTATMIYDQIAVMDHFARVDANTVLGLMDMRGMPHPYAFVLERDENGPRLEL</sequence>
<organism evidence="3 4">
    <name type="scientific">Roseococcus suduntuyensis</name>
    <dbReference type="NCBI Taxonomy" id="455361"/>
    <lineage>
        <taxon>Bacteria</taxon>
        <taxon>Pseudomonadati</taxon>
        <taxon>Pseudomonadota</taxon>
        <taxon>Alphaproteobacteria</taxon>
        <taxon>Acetobacterales</taxon>
        <taxon>Roseomonadaceae</taxon>
        <taxon>Roseococcus</taxon>
    </lineage>
</organism>
<dbReference type="RefSeq" id="WP_184386541.1">
    <property type="nucleotide sequence ID" value="NZ_JACIDJ010000009.1"/>
</dbReference>
<accession>A0A840AIN5</accession>
<evidence type="ECO:0000259" key="2">
    <source>
        <dbReference type="Pfam" id="PF14232"/>
    </source>
</evidence>
<dbReference type="Gene3D" id="2.40.128.580">
    <property type="entry name" value="GXWXG domain"/>
    <property type="match status" value="1"/>
</dbReference>
<name>A0A840AIN5_9PROT</name>
<dbReference type="Pfam" id="PF14231">
    <property type="entry name" value="GXWXG"/>
    <property type="match status" value="1"/>
</dbReference>
<dbReference type="Pfam" id="PF14232">
    <property type="entry name" value="DUF4334"/>
    <property type="match status" value="1"/>
</dbReference>
<reference evidence="3 4" key="1">
    <citation type="submission" date="2020-08" db="EMBL/GenBank/DDBJ databases">
        <title>Genomic Encyclopedia of Type Strains, Phase IV (KMG-IV): sequencing the most valuable type-strain genomes for metagenomic binning, comparative biology and taxonomic classification.</title>
        <authorList>
            <person name="Goeker M."/>
        </authorList>
    </citation>
    <scope>NUCLEOTIDE SEQUENCE [LARGE SCALE GENOMIC DNA]</scope>
    <source>
        <strain evidence="3 4">DSM 19979</strain>
    </source>
</reference>
<keyword evidence="4" id="KW-1185">Reference proteome</keyword>
<proteinExistence type="predicted"/>
<protein>
    <recommendedName>
        <fullName evidence="5">GXWXG protein</fullName>
    </recommendedName>
</protein>
<dbReference type="Proteomes" id="UP000553193">
    <property type="component" value="Unassembled WGS sequence"/>
</dbReference>
<evidence type="ECO:0008006" key="5">
    <source>
        <dbReference type="Google" id="ProtNLM"/>
    </source>
</evidence>